<evidence type="ECO:0000256" key="1">
    <source>
        <dbReference type="ARBA" id="ARBA00009981"/>
    </source>
</evidence>
<evidence type="ECO:0000256" key="2">
    <source>
        <dbReference type="RuleBase" id="RU362080"/>
    </source>
</evidence>
<comment type="caution">
    <text evidence="3">The sequence shown here is derived from an EMBL/GenBank/DDBJ whole genome shotgun (WGS) entry which is preliminary data.</text>
</comment>
<reference evidence="4" key="1">
    <citation type="journal article" date="2019" name="Int. J. Syst. Evol. Microbiol.">
        <title>The Global Catalogue of Microorganisms (GCM) 10K type strain sequencing project: providing services to taxonomists for standard genome sequencing and annotation.</title>
        <authorList>
            <consortium name="The Broad Institute Genomics Platform"/>
            <consortium name="The Broad Institute Genome Sequencing Center for Infectious Disease"/>
            <person name="Wu L."/>
            <person name="Ma J."/>
        </authorList>
    </citation>
    <scope>NUCLEOTIDE SEQUENCE [LARGE SCALE GENOMIC DNA]</scope>
    <source>
        <strain evidence="4">CECT 7131</strain>
    </source>
</reference>
<accession>A0ABT8A7R5</accession>
<comment type="function">
    <text evidence="2">Antitoxin component of a type II toxin-antitoxin (TA) system.</text>
</comment>
<keyword evidence="4" id="KW-1185">Reference proteome</keyword>
<dbReference type="InterPro" id="IPR006442">
    <property type="entry name" value="Antitoxin_Phd/YefM"/>
</dbReference>
<organism evidence="3 4">
    <name type="scientific">Paeniroseomonas aquatica</name>
    <dbReference type="NCBI Taxonomy" id="373043"/>
    <lineage>
        <taxon>Bacteria</taxon>
        <taxon>Pseudomonadati</taxon>
        <taxon>Pseudomonadota</taxon>
        <taxon>Alphaproteobacteria</taxon>
        <taxon>Acetobacterales</taxon>
        <taxon>Acetobacteraceae</taxon>
        <taxon>Paeniroseomonas</taxon>
    </lineage>
</organism>
<evidence type="ECO:0000313" key="3">
    <source>
        <dbReference type="EMBL" id="MDN3565698.1"/>
    </source>
</evidence>
<dbReference type="Pfam" id="PF02604">
    <property type="entry name" value="PhdYeFM_antitox"/>
    <property type="match status" value="1"/>
</dbReference>
<dbReference type="EMBL" id="JAUFPN010000152">
    <property type="protein sequence ID" value="MDN3565698.1"/>
    <property type="molecule type" value="Genomic_DNA"/>
</dbReference>
<dbReference type="InterPro" id="IPR051416">
    <property type="entry name" value="phD-YefM_TA_antitoxins"/>
</dbReference>
<sequence length="84" mass="9435">MKTLTAAEANRSFSALLRQAAAGERVVITSHGRPVAEIGPVREDTAAKEAAWEALLARLDTQEPTLIEPWTREELYERKSWSRE</sequence>
<dbReference type="PANTHER" id="PTHR35377:SF8">
    <property type="entry name" value="ANTITOXIN VAPB22"/>
    <property type="match status" value="1"/>
</dbReference>
<name>A0ABT8A7R5_9PROT</name>
<evidence type="ECO:0000313" key="4">
    <source>
        <dbReference type="Proteomes" id="UP001529369"/>
    </source>
</evidence>
<dbReference type="PANTHER" id="PTHR35377">
    <property type="entry name" value="ANTITOXIN VAPB49-RELATED-RELATED"/>
    <property type="match status" value="1"/>
</dbReference>
<dbReference type="NCBIfam" id="TIGR01552">
    <property type="entry name" value="phd_fam"/>
    <property type="match status" value="1"/>
</dbReference>
<dbReference type="SUPFAM" id="SSF143120">
    <property type="entry name" value="YefM-like"/>
    <property type="match status" value="1"/>
</dbReference>
<dbReference type="Gene3D" id="3.40.1620.10">
    <property type="entry name" value="YefM-like domain"/>
    <property type="match status" value="1"/>
</dbReference>
<gene>
    <name evidence="3" type="ORF">QWZ14_15120</name>
</gene>
<protein>
    <recommendedName>
        <fullName evidence="2">Antitoxin</fullName>
    </recommendedName>
</protein>
<dbReference type="Proteomes" id="UP001529369">
    <property type="component" value="Unassembled WGS sequence"/>
</dbReference>
<proteinExistence type="inferred from homology"/>
<dbReference type="InterPro" id="IPR036165">
    <property type="entry name" value="YefM-like_sf"/>
</dbReference>
<dbReference type="RefSeq" id="WP_290317556.1">
    <property type="nucleotide sequence ID" value="NZ_JAUFPN010000152.1"/>
</dbReference>
<comment type="similarity">
    <text evidence="1 2">Belongs to the phD/YefM antitoxin family.</text>
</comment>